<reference evidence="1 2" key="1">
    <citation type="submission" date="2018-11" db="EMBL/GenBank/DDBJ databases">
        <title>Rufibacter latericius sp. nov., isolated from water in Baiyang Lake.</title>
        <authorList>
            <person name="Yang Y."/>
        </authorList>
    </citation>
    <scope>NUCLEOTIDE SEQUENCE [LARGE SCALE GENOMIC DNA]</scope>
    <source>
        <strain evidence="1 2">MCC P1</strain>
    </source>
</reference>
<accession>A0A3M9MX76</accession>
<dbReference type="Proteomes" id="UP000271010">
    <property type="component" value="Unassembled WGS sequence"/>
</dbReference>
<dbReference type="PROSITE" id="PS51257">
    <property type="entry name" value="PROKAR_LIPOPROTEIN"/>
    <property type="match status" value="1"/>
</dbReference>
<dbReference type="RefSeq" id="WP_123133204.1">
    <property type="nucleotide sequence ID" value="NZ_RJJE01000009.1"/>
</dbReference>
<proteinExistence type="predicted"/>
<comment type="caution">
    <text evidence="1">The sequence shown here is derived from an EMBL/GenBank/DDBJ whole genome shotgun (WGS) entry which is preliminary data.</text>
</comment>
<dbReference type="AlphaFoldDB" id="A0A3M9MX76"/>
<keyword evidence="2" id="KW-1185">Reference proteome</keyword>
<name>A0A3M9MX76_9BACT</name>
<dbReference type="OrthoDB" id="703951at2"/>
<organism evidence="1 2">
    <name type="scientific">Rufibacter immobilis</name>
    <dbReference type="NCBI Taxonomy" id="1348778"/>
    <lineage>
        <taxon>Bacteria</taxon>
        <taxon>Pseudomonadati</taxon>
        <taxon>Bacteroidota</taxon>
        <taxon>Cytophagia</taxon>
        <taxon>Cytophagales</taxon>
        <taxon>Hymenobacteraceae</taxon>
        <taxon>Rufibacter</taxon>
    </lineage>
</organism>
<dbReference type="EMBL" id="RJJE01000009">
    <property type="protein sequence ID" value="RNI30126.1"/>
    <property type="molecule type" value="Genomic_DNA"/>
</dbReference>
<protein>
    <submittedName>
        <fullName evidence="1">Uncharacterized protein</fullName>
    </submittedName>
</protein>
<evidence type="ECO:0000313" key="1">
    <source>
        <dbReference type="EMBL" id="RNI30126.1"/>
    </source>
</evidence>
<evidence type="ECO:0000313" key="2">
    <source>
        <dbReference type="Proteomes" id="UP000271010"/>
    </source>
</evidence>
<gene>
    <name evidence="1" type="ORF">EFA69_11510</name>
</gene>
<sequence>MTRKLFLICIIPYLLFGCSKEDVAPVFLVEEYSPYFTVNMYEDAAIGNHPKVFTLKYDARHKPLKRHWIVGCTFPPCPPAERYMFDTVLYQNNTIRILPRSSHPEVEVIESETLLKLAGANQIEYRVLKLSTRNGHDSVRYHYSNARLDSLSTYRVFVSGNSRKENTKYFRFDAAGNLAEVETREYSKDSYTPKEIIQVKTEMFGGYDTAPNPFQALFMFDDSFYRSLSKNNFTTYQVKIFETYSNTTTYGNKRSWQLTYDTRGVPVFIW</sequence>